<keyword evidence="3" id="KW-0808">Transferase</keyword>
<dbReference type="Proteomes" id="UP000583929">
    <property type="component" value="Unassembled WGS sequence"/>
</dbReference>
<evidence type="ECO:0000313" key="4">
    <source>
        <dbReference type="EMBL" id="KAF4391025.1"/>
    </source>
</evidence>
<reference evidence="6 7" key="1">
    <citation type="journal article" date="2020" name="bioRxiv">
        <title>Sequence and annotation of 42 cannabis genomes reveals extensive copy number variation in cannabinoid synthesis and pathogen resistance genes.</title>
        <authorList>
            <person name="Mckernan K.J."/>
            <person name="Helbert Y."/>
            <person name="Kane L.T."/>
            <person name="Ebling H."/>
            <person name="Zhang L."/>
            <person name="Liu B."/>
            <person name="Eaton Z."/>
            <person name="Mclaughlin S."/>
            <person name="Kingan S."/>
            <person name="Baybayan P."/>
            <person name="Concepcion G."/>
            <person name="Jordan M."/>
            <person name="Riva A."/>
            <person name="Barbazuk W."/>
            <person name="Harkins T."/>
        </authorList>
    </citation>
    <scope>NUCLEOTIDE SEQUENCE [LARGE SCALE GENOMIC DNA]</scope>
    <source>
        <strain evidence="6 7">cv. Jamaican Lion 4</strain>
        <strain evidence="5">Father</strain>
        <strain evidence="4">Mother</strain>
        <tissue evidence="4">Leaf</tissue>
    </source>
</reference>
<organism evidence="4 6">
    <name type="scientific">Cannabis sativa</name>
    <name type="common">Hemp</name>
    <name type="synonym">Marijuana</name>
    <dbReference type="NCBI Taxonomy" id="3483"/>
    <lineage>
        <taxon>Eukaryota</taxon>
        <taxon>Viridiplantae</taxon>
        <taxon>Streptophyta</taxon>
        <taxon>Embryophyta</taxon>
        <taxon>Tracheophyta</taxon>
        <taxon>Spermatophyta</taxon>
        <taxon>Magnoliopsida</taxon>
        <taxon>eudicotyledons</taxon>
        <taxon>Gunneridae</taxon>
        <taxon>Pentapetalae</taxon>
        <taxon>rosids</taxon>
        <taxon>fabids</taxon>
        <taxon>Rosales</taxon>
        <taxon>Cannabaceae</taxon>
        <taxon>Cannabis</taxon>
    </lineage>
</organism>
<dbReference type="CDD" id="cd03784">
    <property type="entry name" value="GT1_Gtf-like"/>
    <property type="match status" value="1"/>
</dbReference>
<dbReference type="AlphaFoldDB" id="A0A7J6H7E8"/>
<sequence>MSANKLFEWLDSQEPKSVLYITFGSQNTIGATQMMELAIGQEKKWLPQGFEERAKEKNCGLLVRKWAPQLDILGHKSTGAFLNHCGWNSVMESLSQGVSIIGWPLAGEQNYNSKLRPTMGH</sequence>
<evidence type="ECO:0000256" key="2">
    <source>
        <dbReference type="ARBA" id="ARBA00022676"/>
    </source>
</evidence>
<proteinExistence type="inferred from homology"/>
<keyword evidence="7" id="KW-1185">Reference proteome</keyword>
<dbReference type="EMBL" id="JAATIQ010000018">
    <property type="protein sequence ID" value="KAF4400401.1"/>
    <property type="molecule type" value="Genomic_DNA"/>
</dbReference>
<dbReference type="Gene3D" id="3.40.50.2000">
    <property type="entry name" value="Glycogen Phosphorylase B"/>
    <property type="match status" value="1"/>
</dbReference>
<evidence type="ECO:0000256" key="1">
    <source>
        <dbReference type="ARBA" id="ARBA00009995"/>
    </source>
</evidence>
<keyword evidence="2" id="KW-0328">Glycosyltransferase</keyword>
<name>A0A7J6H7E8_CANSA</name>
<gene>
    <name evidence="4" type="ORF">F8388_024857</name>
    <name evidence="5" type="ORF">G4B88_018743</name>
</gene>
<comment type="similarity">
    <text evidence="1">Belongs to the UDP-glycosyltransferase family.</text>
</comment>
<dbReference type="PANTHER" id="PTHR48047:SF107">
    <property type="entry name" value="UDP-GLYCOSYLTRANSFERASE 92A1-LIKE"/>
    <property type="match status" value="1"/>
</dbReference>
<evidence type="ECO:0000313" key="7">
    <source>
        <dbReference type="Proteomes" id="UP000583929"/>
    </source>
</evidence>
<evidence type="ECO:0000256" key="3">
    <source>
        <dbReference type="ARBA" id="ARBA00022679"/>
    </source>
</evidence>
<accession>A0A7J6H7E8</accession>
<dbReference type="GO" id="GO:0035251">
    <property type="term" value="F:UDP-glucosyltransferase activity"/>
    <property type="evidence" value="ECO:0007669"/>
    <property type="project" value="TreeGrafter"/>
</dbReference>
<dbReference type="SUPFAM" id="SSF53756">
    <property type="entry name" value="UDP-Glycosyltransferase/glycogen phosphorylase"/>
    <property type="match status" value="1"/>
</dbReference>
<dbReference type="PANTHER" id="PTHR48047">
    <property type="entry name" value="GLYCOSYLTRANSFERASE"/>
    <property type="match status" value="1"/>
</dbReference>
<evidence type="ECO:0000313" key="5">
    <source>
        <dbReference type="EMBL" id="KAF4400401.1"/>
    </source>
</evidence>
<dbReference type="InterPro" id="IPR002213">
    <property type="entry name" value="UDP_glucos_trans"/>
</dbReference>
<dbReference type="EMBL" id="JAATIP010000026">
    <property type="protein sequence ID" value="KAF4391025.1"/>
    <property type="molecule type" value="Genomic_DNA"/>
</dbReference>
<evidence type="ECO:0000313" key="6">
    <source>
        <dbReference type="Proteomes" id="UP000525078"/>
    </source>
</evidence>
<dbReference type="Pfam" id="PF00201">
    <property type="entry name" value="UDPGT"/>
    <property type="match status" value="1"/>
</dbReference>
<comment type="caution">
    <text evidence="4">The sequence shown here is derived from an EMBL/GenBank/DDBJ whole genome shotgun (WGS) entry which is preliminary data.</text>
</comment>
<protein>
    <submittedName>
        <fullName evidence="4">Uncharacterized protein</fullName>
    </submittedName>
</protein>
<dbReference type="Proteomes" id="UP000525078">
    <property type="component" value="Unassembled WGS sequence"/>
</dbReference>